<evidence type="ECO:0000313" key="5">
    <source>
        <dbReference type="EMBL" id="MBB5790276.1"/>
    </source>
</evidence>
<dbReference type="GO" id="GO:0005829">
    <property type="term" value="C:cytosol"/>
    <property type="evidence" value="ECO:0007669"/>
    <property type="project" value="TreeGrafter"/>
</dbReference>
<sequence>MAISHTRLRVASALVLAATLTSALTSAPVAGAAEAADGTDPRPPVVIFDSDMDFDDAATLAYLAQEDRLGRIDLRAVTVTNNGNGLPGLAIRHARCLLQRLGLHDVAVADGSDSAPNAFPAELRQTFDRVFEDVLAGCTAGEEPSRIRAHELIRTIVTRNPSAHVIATGPLSNIAAARLPPHRVTSMGGAVRVGGNLCCGTPPEFDGSQEFNYWIDPPASRAALRSLARLVPLDATNDVPITPQFVRRLGAEGSTPAAEIVFGLVSHPEVTPLIDAGIMSWWDPLTAMSVIHRGIVTFETGRLDVVTTGPQAGRTVLSPTGRPVVFATAADAVDFEHRFLTTLNGGR</sequence>
<keyword evidence="6" id="KW-1185">Reference proteome</keyword>
<accession>A0A7W9GV39</accession>
<protein>
    <submittedName>
        <fullName evidence="5">Purine nucleosidase</fullName>
        <ecNumber evidence="5">3.2.2.1</ecNumber>
    </submittedName>
</protein>
<evidence type="ECO:0000256" key="2">
    <source>
        <dbReference type="ARBA" id="ARBA00023295"/>
    </source>
</evidence>
<proteinExistence type="predicted"/>
<dbReference type="SUPFAM" id="SSF53590">
    <property type="entry name" value="Nucleoside hydrolase"/>
    <property type="match status" value="1"/>
</dbReference>
<feature type="signal peptide" evidence="3">
    <location>
        <begin position="1"/>
        <end position="32"/>
    </location>
</feature>
<dbReference type="RefSeq" id="WP_184826216.1">
    <property type="nucleotide sequence ID" value="NZ_JACHMM010000001.1"/>
</dbReference>
<feature type="chain" id="PRO_5030642264" evidence="3">
    <location>
        <begin position="33"/>
        <end position="347"/>
    </location>
</feature>
<keyword evidence="2 5" id="KW-0326">Glycosidase</keyword>
<dbReference type="PANTHER" id="PTHR12304:SF46">
    <property type="entry name" value="INOSINE-ADENOSINE-GUANOSINE-NUCLEOSIDE HYDROLASE"/>
    <property type="match status" value="1"/>
</dbReference>
<dbReference type="Pfam" id="PF01156">
    <property type="entry name" value="IU_nuc_hydro"/>
    <property type="match status" value="1"/>
</dbReference>
<gene>
    <name evidence="5" type="ORF">HD601_004851</name>
</gene>
<evidence type="ECO:0000256" key="1">
    <source>
        <dbReference type="ARBA" id="ARBA00022801"/>
    </source>
</evidence>
<evidence type="ECO:0000313" key="6">
    <source>
        <dbReference type="Proteomes" id="UP000542813"/>
    </source>
</evidence>
<dbReference type="InterPro" id="IPR023186">
    <property type="entry name" value="IUNH"/>
</dbReference>
<dbReference type="GO" id="GO:0006152">
    <property type="term" value="P:purine nucleoside catabolic process"/>
    <property type="evidence" value="ECO:0007669"/>
    <property type="project" value="TreeGrafter"/>
</dbReference>
<dbReference type="Gene3D" id="3.90.245.10">
    <property type="entry name" value="Ribonucleoside hydrolase-like"/>
    <property type="match status" value="1"/>
</dbReference>
<dbReference type="Proteomes" id="UP000542813">
    <property type="component" value="Unassembled WGS sequence"/>
</dbReference>
<reference evidence="5 6" key="1">
    <citation type="submission" date="2020-08" db="EMBL/GenBank/DDBJ databases">
        <title>Sequencing the genomes of 1000 actinobacteria strains.</title>
        <authorList>
            <person name="Klenk H.-P."/>
        </authorList>
    </citation>
    <scope>NUCLEOTIDE SEQUENCE [LARGE SCALE GENOMIC DNA]</scope>
    <source>
        <strain evidence="5 6">DSM 102122</strain>
    </source>
</reference>
<dbReference type="GO" id="GO:0008477">
    <property type="term" value="F:purine nucleosidase activity"/>
    <property type="evidence" value="ECO:0007669"/>
    <property type="project" value="UniProtKB-EC"/>
</dbReference>
<keyword evidence="3" id="KW-0732">Signal</keyword>
<dbReference type="PANTHER" id="PTHR12304">
    <property type="entry name" value="INOSINE-URIDINE PREFERRING NUCLEOSIDE HYDROLASE"/>
    <property type="match status" value="1"/>
</dbReference>
<keyword evidence="1 5" id="KW-0378">Hydrolase</keyword>
<evidence type="ECO:0000256" key="3">
    <source>
        <dbReference type="SAM" id="SignalP"/>
    </source>
</evidence>
<dbReference type="EMBL" id="JACHMM010000001">
    <property type="protein sequence ID" value="MBB5790276.1"/>
    <property type="molecule type" value="Genomic_DNA"/>
</dbReference>
<dbReference type="AlphaFoldDB" id="A0A7W9GV39"/>
<dbReference type="EC" id="3.2.2.1" evidence="5"/>
<comment type="caution">
    <text evidence="5">The sequence shown here is derived from an EMBL/GenBank/DDBJ whole genome shotgun (WGS) entry which is preliminary data.</text>
</comment>
<name>A0A7W9GV39_9ACTN</name>
<evidence type="ECO:0000259" key="4">
    <source>
        <dbReference type="Pfam" id="PF01156"/>
    </source>
</evidence>
<organism evidence="5 6">
    <name type="scientific">Jiangella mangrovi</name>
    <dbReference type="NCBI Taxonomy" id="1524084"/>
    <lineage>
        <taxon>Bacteria</taxon>
        <taxon>Bacillati</taxon>
        <taxon>Actinomycetota</taxon>
        <taxon>Actinomycetes</taxon>
        <taxon>Jiangellales</taxon>
        <taxon>Jiangellaceae</taxon>
        <taxon>Jiangella</taxon>
    </lineage>
</organism>
<dbReference type="InterPro" id="IPR036452">
    <property type="entry name" value="Ribo_hydro-like"/>
</dbReference>
<dbReference type="InterPro" id="IPR001910">
    <property type="entry name" value="Inosine/uridine_hydrolase_dom"/>
</dbReference>
<feature type="domain" description="Inosine/uridine-preferring nucleoside hydrolase" evidence="4">
    <location>
        <begin position="46"/>
        <end position="330"/>
    </location>
</feature>